<dbReference type="GO" id="GO:0009887">
    <property type="term" value="P:animal organ morphogenesis"/>
    <property type="evidence" value="ECO:0007669"/>
    <property type="project" value="TreeGrafter"/>
</dbReference>
<keyword evidence="8" id="KW-0130">Cell adhesion</keyword>
<feature type="domain" description="Laminin EGF-like" evidence="26">
    <location>
        <begin position="780"/>
        <end position="837"/>
    </location>
</feature>
<evidence type="ECO:0000259" key="25">
    <source>
        <dbReference type="PROSITE" id="PS50025"/>
    </source>
</evidence>
<feature type="domain" description="Laminin G" evidence="25">
    <location>
        <begin position="2517"/>
        <end position="2697"/>
    </location>
</feature>
<reference evidence="30" key="1">
    <citation type="journal article" date="2006" name="Science">
        <title>Ancient noncoding elements conserved in the human genome.</title>
        <authorList>
            <person name="Venkatesh B."/>
            <person name="Kirkness E.F."/>
            <person name="Loh Y.H."/>
            <person name="Halpern A.L."/>
            <person name="Lee A.P."/>
            <person name="Johnson J."/>
            <person name="Dandona N."/>
            <person name="Viswanathan L.D."/>
            <person name="Tay A."/>
            <person name="Venter J.C."/>
            <person name="Strausberg R.L."/>
            <person name="Brenner S."/>
        </authorList>
    </citation>
    <scope>NUCLEOTIDE SEQUENCE [LARGE SCALE GENOMIC DNA]</scope>
</reference>
<evidence type="ECO:0000313" key="30">
    <source>
        <dbReference type="Proteomes" id="UP000314986"/>
    </source>
</evidence>
<evidence type="ECO:0000256" key="2">
    <source>
        <dbReference type="ARBA" id="ARBA00004302"/>
    </source>
</evidence>
<evidence type="ECO:0000256" key="14">
    <source>
        <dbReference type="ARBA" id="ARBA00072595"/>
    </source>
</evidence>
<feature type="domain" description="Laminin G" evidence="25">
    <location>
        <begin position="2128"/>
        <end position="2304"/>
    </location>
</feature>
<evidence type="ECO:0000256" key="16">
    <source>
        <dbReference type="ARBA" id="ARBA00079076"/>
    </source>
</evidence>
<dbReference type="GO" id="GO:0045995">
    <property type="term" value="P:regulation of embryonic development"/>
    <property type="evidence" value="ECO:0007669"/>
    <property type="project" value="InterPro"/>
</dbReference>
<feature type="disulfide bond" evidence="22">
    <location>
        <begin position="808"/>
        <end position="817"/>
    </location>
</feature>
<dbReference type="Pfam" id="PF00055">
    <property type="entry name" value="Laminin_N"/>
    <property type="match status" value="1"/>
</dbReference>
<evidence type="ECO:0000256" key="9">
    <source>
        <dbReference type="ARBA" id="ARBA00023054"/>
    </source>
</evidence>
<feature type="domain" description="Laminin EGF-like" evidence="26">
    <location>
        <begin position="1497"/>
        <end position="1543"/>
    </location>
</feature>
<dbReference type="GO" id="GO:0048514">
    <property type="term" value="P:blood vessel morphogenesis"/>
    <property type="evidence" value="ECO:0007669"/>
    <property type="project" value="TreeGrafter"/>
</dbReference>
<feature type="disulfide bond" evidence="22">
    <location>
        <begin position="468"/>
        <end position="477"/>
    </location>
</feature>
<dbReference type="InterPro" id="IPR000034">
    <property type="entry name" value="Laminin_IV"/>
</dbReference>
<evidence type="ECO:0000259" key="27">
    <source>
        <dbReference type="PROSITE" id="PS51115"/>
    </source>
</evidence>
<dbReference type="SMART" id="SM00136">
    <property type="entry name" value="LamNT"/>
    <property type="match status" value="1"/>
</dbReference>
<evidence type="ECO:0000313" key="29">
    <source>
        <dbReference type="Ensembl" id="ENSCMIP00000037423.1"/>
    </source>
</evidence>
<feature type="domain" description="Laminin G" evidence="25">
    <location>
        <begin position="2309"/>
        <end position="2497"/>
    </location>
</feature>
<feature type="signal peptide" evidence="24">
    <location>
        <begin position="1"/>
        <end position="27"/>
    </location>
</feature>
<feature type="disulfide bond" evidence="22">
    <location>
        <begin position="1497"/>
        <end position="1509"/>
    </location>
</feature>
<dbReference type="FunFam" id="2.10.25.10:FF:000454">
    <property type="entry name" value="Laminin subunit alpha 1"/>
    <property type="match status" value="1"/>
</dbReference>
<dbReference type="GeneTree" id="ENSGT00940000157124"/>
<dbReference type="Gene3D" id="2.60.120.200">
    <property type="match status" value="5"/>
</dbReference>
<feature type="disulfide bond" evidence="22">
    <location>
        <begin position="1109"/>
        <end position="1118"/>
    </location>
</feature>
<feature type="disulfide bond" evidence="22">
    <location>
        <begin position="912"/>
        <end position="921"/>
    </location>
</feature>
<proteinExistence type="predicted"/>
<evidence type="ECO:0000256" key="5">
    <source>
        <dbReference type="ARBA" id="ARBA00022729"/>
    </source>
</evidence>
<feature type="domain" description="Laminin EGF-like" evidence="26">
    <location>
        <begin position="1079"/>
        <end position="1138"/>
    </location>
</feature>
<dbReference type="GO" id="GO:0005102">
    <property type="term" value="F:signaling receptor binding"/>
    <property type="evidence" value="ECO:0007669"/>
    <property type="project" value="InterPro"/>
</dbReference>
<feature type="domain" description="Laminin EGF-like" evidence="26">
    <location>
        <begin position="1440"/>
        <end position="1496"/>
    </location>
</feature>
<dbReference type="SMART" id="SM00282">
    <property type="entry name" value="LamG"/>
    <property type="match status" value="5"/>
</dbReference>
<feature type="domain" description="Laminin EGF-like" evidence="26">
    <location>
        <begin position="1033"/>
        <end position="1078"/>
    </location>
</feature>
<dbReference type="PANTHER" id="PTHR10574">
    <property type="entry name" value="NETRIN/LAMININ-RELATED"/>
    <property type="match status" value="1"/>
</dbReference>
<dbReference type="Pfam" id="PF02210">
    <property type="entry name" value="Laminin_G_2"/>
    <property type="match status" value="1"/>
</dbReference>
<dbReference type="GO" id="GO:0007155">
    <property type="term" value="P:cell adhesion"/>
    <property type="evidence" value="ECO:0007669"/>
    <property type="project" value="UniProtKB-KW"/>
</dbReference>
<comment type="subcellular location">
    <subcellularLocation>
        <location evidence="2">Secreted</location>
        <location evidence="2">Extracellular space</location>
        <location evidence="2">Extracellular matrix</location>
        <location evidence="2">Basement membrane</location>
    </subcellularLocation>
</comment>
<feature type="disulfide bond" evidence="22">
    <location>
        <begin position="1518"/>
        <end position="1527"/>
    </location>
</feature>
<dbReference type="InterPro" id="IPR013320">
    <property type="entry name" value="ConA-like_dom_sf"/>
</dbReference>
<feature type="domain" description="Laminin EGF-like" evidence="26">
    <location>
        <begin position="940"/>
        <end position="986"/>
    </location>
</feature>
<feature type="disulfide bond" evidence="22">
    <location>
        <begin position="891"/>
        <end position="903"/>
    </location>
</feature>
<feature type="domain" description="Laminin EGF-like" evidence="26">
    <location>
        <begin position="891"/>
        <end position="939"/>
    </location>
</feature>
<feature type="disulfide bond" evidence="22">
    <location>
        <begin position="960"/>
        <end position="969"/>
    </location>
</feature>
<keyword evidence="12 22" id="KW-0424">Laminin EGF-like domain</keyword>
<feature type="domain" description="Laminin EGF-like" evidence="26">
    <location>
        <begin position="838"/>
        <end position="890"/>
    </location>
</feature>
<dbReference type="SUPFAM" id="SSF57196">
    <property type="entry name" value="EGF/Laminin"/>
    <property type="match status" value="13"/>
</dbReference>
<dbReference type="FunFam" id="2.10.25.10:FF:000033">
    <property type="entry name" value="Laminin subunit alpha 2"/>
    <property type="match status" value="2"/>
</dbReference>
<dbReference type="InterPro" id="IPR001791">
    <property type="entry name" value="Laminin_G"/>
</dbReference>
<comment type="function">
    <text evidence="1">Binding to cells via a high affinity receptor, laminin is thought to mediate the attachment, migration and organization of cells into tissues during embryonic development by interacting with other extracellular matrix components.</text>
</comment>
<dbReference type="FunFam" id="2.10.25.10:FF:000189">
    <property type="entry name" value="Laminin subunit alpha 2"/>
    <property type="match status" value="1"/>
</dbReference>
<dbReference type="FunFam" id="2.10.25.10:FF:000094">
    <property type="entry name" value="Laminin subunit alpha-2"/>
    <property type="match status" value="1"/>
</dbReference>
<feature type="domain" description="Laminin IV type A" evidence="27">
    <location>
        <begin position="1163"/>
        <end position="1350"/>
    </location>
</feature>
<keyword evidence="11" id="KW-0325">Glycoprotein</keyword>
<dbReference type="PROSITE" id="PS50025">
    <property type="entry name" value="LAM_G_DOMAIN"/>
    <property type="match status" value="5"/>
</dbReference>
<dbReference type="InterPro" id="IPR010307">
    <property type="entry name" value="Laminin_dom_II"/>
</dbReference>
<feature type="disulfide bond" evidence="22">
    <location>
        <begin position="1035"/>
        <end position="1052"/>
    </location>
</feature>
<dbReference type="CDD" id="cd00055">
    <property type="entry name" value="EGF_Lam"/>
    <property type="match status" value="15"/>
</dbReference>
<dbReference type="FunFam" id="2.170.300.10:FF:000026">
    <property type="entry name" value="laminin subunit alpha-2 isoform X2"/>
    <property type="match status" value="1"/>
</dbReference>
<evidence type="ECO:0000256" key="7">
    <source>
        <dbReference type="ARBA" id="ARBA00022869"/>
    </source>
</evidence>
<dbReference type="FunFam" id="2.10.25.10:FF:000188">
    <property type="entry name" value="Laminin subunit gamma 2"/>
    <property type="match status" value="2"/>
</dbReference>
<dbReference type="GO" id="GO:0005201">
    <property type="term" value="F:extracellular matrix structural constituent"/>
    <property type="evidence" value="ECO:0007669"/>
    <property type="project" value="TreeGrafter"/>
</dbReference>
<evidence type="ECO:0000259" key="28">
    <source>
        <dbReference type="PROSITE" id="PS51117"/>
    </source>
</evidence>
<dbReference type="PROSITE" id="PS51117">
    <property type="entry name" value="LAMININ_NTER"/>
    <property type="match status" value="1"/>
</dbReference>
<feature type="disulfide bond" evidence="22">
    <location>
        <begin position="940"/>
        <end position="952"/>
    </location>
</feature>
<keyword evidence="10 22" id="KW-1015">Disulfide bond</keyword>
<feature type="chain" id="PRO_5021386144" description="Laminin subunit alpha-2" evidence="24">
    <location>
        <begin position="28"/>
        <end position="2887"/>
    </location>
</feature>
<keyword evidence="9 23" id="KW-0175">Coiled coil</keyword>
<feature type="disulfide bond" evidence="22">
    <location>
        <begin position="1005"/>
        <end position="1014"/>
    </location>
</feature>
<feature type="coiled-coil region" evidence="23">
    <location>
        <begin position="1911"/>
        <end position="1942"/>
    </location>
</feature>
<feature type="domain" description="Laminin EGF-like" evidence="26">
    <location>
        <begin position="731"/>
        <end position="779"/>
    </location>
</feature>
<feature type="disulfide bond" evidence="22">
    <location>
        <begin position="893"/>
        <end position="910"/>
    </location>
</feature>
<feature type="disulfide bond" evidence="22">
    <location>
        <begin position="1054"/>
        <end position="1063"/>
    </location>
</feature>
<dbReference type="GO" id="GO:0060541">
    <property type="term" value="P:respiratory system development"/>
    <property type="evidence" value="ECO:0007669"/>
    <property type="project" value="UniProtKB-ARBA"/>
</dbReference>
<feature type="disulfide bond" evidence="22">
    <location>
        <begin position="1079"/>
        <end position="1091"/>
    </location>
</feature>
<dbReference type="GO" id="GO:0043010">
    <property type="term" value="P:camera-type eye development"/>
    <property type="evidence" value="ECO:0007669"/>
    <property type="project" value="TreeGrafter"/>
</dbReference>
<dbReference type="PROSITE" id="PS51115">
    <property type="entry name" value="LAMININ_IVA"/>
    <property type="match status" value="2"/>
</dbReference>
<dbReference type="SMART" id="SM00180">
    <property type="entry name" value="EGF_Lam"/>
    <property type="match status" value="17"/>
</dbReference>
<dbReference type="SMART" id="SM00281">
    <property type="entry name" value="LamB"/>
    <property type="match status" value="2"/>
</dbReference>
<dbReference type="InterPro" id="IPR050440">
    <property type="entry name" value="Laminin/Netrin_ECM"/>
</dbReference>
<evidence type="ECO:0000256" key="17">
    <source>
        <dbReference type="ARBA" id="ARBA00081478"/>
    </source>
</evidence>
<feature type="domain" description="Laminin EGF-like" evidence="26">
    <location>
        <begin position="987"/>
        <end position="1032"/>
    </location>
</feature>
<evidence type="ECO:0000256" key="19">
    <source>
        <dbReference type="ARBA" id="ARBA00082217"/>
    </source>
</evidence>
<dbReference type="InterPro" id="IPR009254">
    <property type="entry name" value="Laminin_aI"/>
</dbReference>
<dbReference type="GO" id="GO:0002009">
    <property type="term" value="P:morphogenesis of an epithelium"/>
    <property type="evidence" value="ECO:0007669"/>
    <property type="project" value="UniProtKB-ARBA"/>
</dbReference>
<dbReference type="FunFam" id="2.10.25.10:FF:000242">
    <property type="entry name" value="Laminin subunit alpha 1"/>
    <property type="match status" value="1"/>
</dbReference>
<evidence type="ECO:0000256" key="12">
    <source>
        <dbReference type="ARBA" id="ARBA00023292"/>
    </source>
</evidence>
<dbReference type="Pfam" id="PF00053">
    <property type="entry name" value="EGF_laminin"/>
    <property type="match status" value="14"/>
</dbReference>
<evidence type="ECO:0000256" key="3">
    <source>
        <dbReference type="ARBA" id="ARBA00022525"/>
    </source>
</evidence>
<dbReference type="InterPro" id="IPR000742">
    <property type="entry name" value="EGF"/>
</dbReference>
<dbReference type="Ensembl" id="ENSCMIT00000037965.1">
    <property type="protein sequence ID" value="ENSCMIP00000037423.1"/>
    <property type="gene ID" value="ENSCMIG00000015397.1"/>
</dbReference>
<keyword evidence="3" id="KW-0964">Secreted</keyword>
<dbReference type="InterPro" id="IPR002049">
    <property type="entry name" value="LE_dom"/>
</dbReference>
<dbReference type="CDD" id="cd00110">
    <property type="entry name" value="LamG"/>
    <property type="match status" value="5"/>
</dbReference>
<reference evidence="30" key="3">
    <citation type="journal article" date="2014" name="Nature">
        <title>Elephant shark genome provides unique insights into gnathostome evolution.</title>
        <authorList>
            <consortium name="International Elephant Shark Genome Sequencing Consortium"/>
            <person name="Venkatesh B."/>
            <person name="Lee A.P."/>
            <person name="Ravi V."/>
            <person name="Maurya A.K."/>
            <person name="Lian M.M."/>
            <person name="Swann J.B."/>
            <person name="Ohta Y."/>
            <person name="Flajnik M.F."/>
            <person name="Sutoh Y."/>
            <person name="Kasahara M."/>
            <person name="Hoon S."/>
            <person name="Gangu V."/>
            <person name="Roy S.W."/>
            <person name="Irimia M."/>
            <person name="Korzh V."/>
            <person name="Kondrychyn I."/>
            <person name="Lim Z.W."/>
            <person name="Tay B.H."/>
            <person name="Tohari S."/>
            <person name="Kong K.W."/>
            <person name="Ho S."/>
            <person name="Lorente-Galdos B."/>
            <person name="Quilez J."/>
            <person name="Marques-Bonet T."/>
            <person name="Raney B.J."/>
            <person name="Ingham P.W."/>
            <person name="Tay A."/>
            <person name="Hillier L.W."/>
            <person name="Minx P."/>
            <person name="Boehm T."/>
            <person name="Wilson R.K."/>
            <person name="Brenner S."/>
            <person name="Warren W.C."/>
        </authorList>
    </citation>
    <scope>NUCLEOTIDE SEQUENCE [LARGE SCALE GENOMIC DNA]</scope>
</reference>
<feature type="disulfide bond" evidence="22">
    <location>
        <begin position="874"/>
        <end position="888"/>
    </location>
</feature>
<dbReference type="Gene3D" id="2.10.25.10">
    <property type="entry name" value="Laminin"/>
    <property type="match status" value="14"/>
</dbReference>
<dbReference type="SMART" id="SM00181">
    <property type="entry name" value="EGF"/>
    <property type="match status" value="9"/>
</dbReference>
<feature type="domain" description="Laminin IV type A" evidence="27">
    <location>
        <begin position="507"/>
        <end position="697"/>
    </location>
</feature>
<dbReference type="PANTHER" id="PTHR10574:SF409">
    <property type="entry name" value="LAMININ SUBUNIT ALPHA-1"/>
    <property type="match status" value="1"/>
</dbReference>
<reference evidence="29" key="5">
    <citation type="submission" date="2025-09" db="UniProtKB">
        <authorList>
            <consortium name="Ensembl"/>
        </authorList>
    </citation>
    <scope>IDENTIFICATION</scope>
</reference>
<accession>A0A4W3JHD1</accession>
<evidence type="ECO:0000256" key="24">
    <source>
        <dbReference type="SAM" id="SignalP"/>
    </source>
</evidence>
<evidence type="ECO:0000259" key="26">
    <source>
        <dbReference type="PROSITE" id="PS50027"/>
    </source>
</evidence>
<dbReference type="GO" id="GO:0030334">
    <property type="term" value="P:regulation of cell migration"/>
    <property type="evidence" value="ECO:0007669"/>
    <property type="project" value="InterPro"/>
</dbReference>
<dbReference type="FunFam" id="2.60.120.200:FF:000119">
    <property type="entry name" value="Laminin subunit alpha 1"/>
    <property type="match status" value="1"/>
</dbReference>
<dbReference type="PROSITE" id="PS50027">
    <property type="entry name" value="EGF_LAM_2"/>
    <property type="match status" value="13"/>
</dbReference>
<dbReference type="FunFam" id="2.10.25.10:FF:000051">
    <property type="entry name" value="Laminin subunit alpha 4"/>
    <property type="match status" value="1"/>
</dbReference>
<dbReference type="FunFam" id="2.10.25.10:FF:000512">
    <property type="entry name" value="Laminin subunit alpha 1"/>
    <property type="match status" value="1"/>
</dbReference>
<evidence type="ECO:0000256" key="6">
    <source>
        <dbReference type="ARBA" id="ARBA00022737"/>
    </source>
</evidence>
<dbReference type="FunFam" id="2.60.120.260:FF:000017">
    <property type="entry name" value="Laminin subunit alpha 2"/>
    <property type="match status" value="1"/>
</dbReference>
<feature type="disulfide bond" evidence="22">
    <location>
        <begin position="1410"/>
        <end position="1419"/>
    </location>
</feature>
<sequence>MIRCYIKCKVIILLCLFPAILNLASNAMISTNATCGENGPEMFCKLVEHVPGRPIRNPQCRICDLNSTNPRERHSIMYAIDGTNNWWQSPSIQNGRQYHLVTITLDLRQVFQVAYIIIKAANSPRPGNWILEHSSDGVEFKPWQYYATSDAECLTRYNIVPRIGPPTYKRDDEVICTSYYSRLMPLEHGEIHTSLINGRPSADDPSQTLLDFTSARYIRLQLQRIRTLNADLMTLSYRDPKEVDPIVTRRYYYSLKDISVGGMCICYGHARSCPWDETRMQLKCQCEHNTCGESCNECCPGYHQHPWKSGNFTSENVCEKCNCHGKAEDCYYDQNVADRNMSMNTLGQYIGGGVCINCTNNTAGINCETCIDGYYRPQEVSPHERAPCLPCSCDLSGSRNRICVKDDIQAASEHPSLAPGQCHCQEGYAGRRCDRCAFGFRGFPHCVRCNCSLIGSINEDPCSEPCQCKTNVEGEDCDQCKEGFYNLQERNPEGCTECFCFGVSSLCKSIPWPITQVCVCSRVSLYSVKPQQDLFDGLNQISINNTEARQGLPALYYWTAPDSYLRNKLTAYGGHLKFTVLYEFPMESLDSEMTSDIDVIIEGNGRTLSTGSDGLLLQPYEEQSVAVRLLPENFVDLVTDNPIDRDRLMTVLANVTRLQIRASYNVARKAIYRLSSVTLDVANPNAIDVLPAVDVEHCECPPGYTGISCESCGPGFYRVGGILFGGICQQCECNGHATHCDTDGACSDCQHNTTGPNCDRCLPGLYGDPTQGTPEDCKPCACPLLISSNNFSPTCHLNKGGEVICDQCRQGYAGPRCDRCADGYYGNPGIPGGWCSPCFCNGNVDPAEPGHCHPVTGDCLKCLGHTDGRLCERCAEGYYGDALVAKDCRACGCNVNGSYHMACDRQTGRCECKPNVVGVQCDRCLHGYFGLGTGLGCVPCNCSRLGSISEDCSEDGQCRCVLGVTAEKCDRCAHGYYGFQNGGCKPCDCVHTQNNCAAESGQCICPPHTQGAKCELCAANSWGHDPESGCKPCNCSEVGSDSLQCNGTSGQCPCRPEFGGGACRECAVGYRDYPECIACMCNINGTQPGSCDPARGECSCAQHTGLCPCKESVSGVRCDECKTGSFALSLSNPAGCSRCFCSGVSDSCSELQGLVRIPLSLTPDQLSLRVVSQGNLIGTIEGVYVQPPEVLLDAVLVQKHLKTEPYYWMLPALFTRDKLLAYGGTLRYAMAYYALEGSGSLNLEPQILLKGGQNSKIVIYRDMDTPSNGQQSQHEIDLTEHDWKYFNSVSDAPVTRADFMSVLSNIEYILIKASYGRGLQQSRISNITMEIAMEEDDTHAGRERAHQIEICDCPPGYAGLSCQVCAPGFYREMTELEANVPRSLNQPCMSCQCNNHSNVCDLDTGKCQGCRDHTAGDHCEQCAQGYYGRVNGSINDCSLCACPRHNSGSFSLTCVPEGLSDFRCDSCLPGYEGQYCQRCAPGYYGDPRVPGGRCQLCECNRSGSLHNNCDSLLGHCLCKSGVMGRLCDECEPRHVLVDSDCISCDDDCTGLLLSDLEKMETMFMSFNMTGFVPAPFGLLSSVEDNAIEYKVEFWVPLKVQTYPDCSVSAGLVEAANHLNETLGSDVALSDSSLRRLQSEIDNMMDILRQRTFDQSKATSANEAAEQLLVRVQTEFQKPRRELDELKAQIDEILAQRSTELHEAQDLVNQALATANETGRLLRSISTNLAEDVVRKLIKRKDCYYYCDRLYMWNTKLRMHVDKLVMEMNKKGVLDLVYRAEDHAGHLNNVASLLNRSVHISGLVNQLNGLKEKIDEIRKGARNISRQLNEPLHTMANLPNGQSTSLTAAVTLDKIQGLSLRLLNASGTLAQVNETVRKTNELINQSAETAAGKRVKEIETQANYLLDRLKPLKLLEDNLSRNLSEIKELINQARKQAASIKVAVAADRDCVRAYQPALHSSNHNTLTLNVKTSEPDNLLFYLGSSTSFLAVEMRRGRVAFLWDVGSGTTRLEYPDLQINNNKWHRINAARFGRLGTLSVQDVSVSSLEKPGLKKTTSPGISTVLDVNDSTLVFVGGLSGQVKKAPAVKVTHFKGCMGETFLNGMPIGLWNYREKEGKCGGCFSRPQNEDHSFHYDGNGYSVVEKTLRTTATQIVMHFSTFSPNGLLLYLVSSGMRDFLAVELVDGKVRVSFDLGSGILALTSERRYNNGTWIKVAFQRNRKIGLLAVMDAFNSTDQEIKKAESPGGSLDLNRGTKDPIYIGGLPRSGKYRKEVLSRTFIGCLKNVEISRSTFDLLRNSLGVKKGCRLQPIRSVTILNDGYIQLRPKALPVVADLMATFATKNKTGIILAGFGKSGRSRSRRQTKLPFFAIMLVDGHLEVHINTGDSIHTRRLVAKDPSGTLSDGQEHSIIVSRNKRCVIVTLQVDEGNLSEVRLGSSTDNSPLNITKLYVGGVPAGEGVANLKVAKSFKGCIKNLVLNTELLDFTGALKYKNIGLDSCELSEKPKAELQPDERALDSSPSFIPTDKALKAVQGIPSPGKINCRSCFPVSFRFTLQLKIRTFASSGLVYYMANQNQVDFAALQLWEGRLRFLFDLGKGAAIAMLPKPINDGKWHMVTTEYSKKRGTVSVDGEESSPSMAEGNLLDVEGKLYLGGLPQDLIPKKIKNVTHSVPACISSVSLNNKPLDTERPLSILTVGRCYTVVQEGTFFDGTGFAALVKGGYRVRSDMIVEFEFRTTLRNAVLFGISSAKVDAIGLEMVNSKILFHVNNGAGRITARYEPRDTNGLCDGKWHKLQASKGKHHIELTVDGITVQANNPHFQSTSADTNDPVYVGGYPANVKQNCLTLQTPFQGCVRNLKLTRNQQTEAFDLSRAFDLRGVFPHSCPGAEH</sequence>
<evidence type="ECO:0000256" key="13">
    <source>
        <dbReference type="ARBA" id="ARBA00064740"/>
    </source>
</evidence>
<keyword evidence="30" id="KW-1185">Reference proteome</keyword>
<keyword evidence="6" id="KW-0677">Repeat</keyword>
<dbReference type="InterPro" id="IPR008211">
    <property type="entry name" value="Laminin_N"/>
</dbReference>
<reference evidence="30" key="2">
    <citation type="journal article" date="2007" name="PLoS Biol.">
        <title>Survey sequencing and comparative analysis of the elephant shark (Callorhinchus milii) genome.</title>
        <authorList>
            <person name="Venkatesh B."/>
            <person name="Kirkness E.F."/>
            <person name="Loh Y.H."/>
            <person name="Halpern A.L."/>
            <person name="Lee A.P."/>
            <person name="Johnson J."/>
            <person name="Dandona N."/>
            <person name="Viswanathan L.D."/>
            <person name="Tay A."/>
            <person name="Venter J.C."/>
            <person name="Strausberg R.L."/>
            <person name="Brenner S."/>
        </authorList>
    </citation>
    <scope>NUCLEOTIDE SEQUENCE [LARGE SCALE GENOMIC DNA]</scope>
</reference>
<feature type="domain" description="Laminin EGF-like" evidence="26">
    <location>
        <begin position="449"/>
        <end position="497"/>
    </location>
</feature>
<feature type="disulfide bond" evidence="22">
    <location>
        <begin position="1499"/>
        <end position="1516"/>
    </location>
</feature>
<feature type="disulfide bond" evidence="22">
    <location>
        <begin position="862"/>
        <end position="871"/>
    </location>
</feature>
<evidence type="ECO:0000256" key="4">
    <source>
        <dbReference type="ARBA" id="ARBA00022530"/>
    </source>
</evidence>
<dbReference type="FunFam" id="2.170.300.10:FF:000008">
    <property type="entry name" value="Laminin subunit alpha 2"/>
    <property type="match status" value="1"/>
</dbReference>
<dbReference type="Proteomes" id="UP000314986">
    <property type="component" value="Unassembled WGS sequence"/>
</dbReference>
<dbReference type="FunFam" id="2.10.25.10:FF:000315">
    <property type="entry name" value="Laminin subunit alpha 2"/>
    <property type="match status" value="1"/>
</dbReference>
<evidence type="ECO:0000256" key="23">
    <source>
        <dbReference type="SAM" id="Coils"/>
    </source>
</evidence>
<comment type="caution">
    <text evidence="22">Lacks conserved residue(s) required for the propagation of feature annotation.</text>
</comment>
<evidence type="ECO:0000256" key="10">
    <source>
        <dbReference type="ARBA" id="ARBA00023157"/>
    </source>
</evidence>
<dbReference type="Pfam" id="PF24973">
    <property type="entry name" value="EGF_LMN_ATRN"/>
    <property type="match status" value="2"/>
</dbReference>
<evidence type="ECO:0000256" key="22">
    <source>
        <dbReference type="PROSITE-ProRule" id="PRU00460"/>
    </source>
</evidence>
<name>A0A4W3JHD1_CALMI</name>
<dbReference type="InterPro" id="IPR056863">
    <property type="entry name" value="LMN_ATRN_NET-like_EGF"/>
</dbReference>
<dbReference type="PROSITE" id="PS01248">
    <property type="entry name" value="EGF_LAM_1"/>
    <property type="match status" value="5"/>
</dbReference>
<dbReference type="SUPFAM" id="SSF49899">
    <property type="entry name" value="Concanavalin A-like lectins/glucanases"/>
    <property type="match status" value="5"/>
</dbReference>
<feature type="disulfide bond" evidence="22">
    <location>
        <begin position="424"/>
        <end position="433"/>
    </location>
</feature>
<dbReference type="Pfam" id="PF06008">
    <property type="entry name" value="Laminin_I"/>
    <property type="match status" value="1"/>
</dbReference>
<evidence type="ECO:0000256" key="8">
    <source>
        <dbReference type="ARBA" id="ARBA00022889"/>
    </source>
</evidence>
<keyword evidence="7" id="KW-0084">Basement membrane</keyword>
<protein>
    <recommendedName>
        <fullName evidence="14">Laminin subunit alpha-2</fullName>
    </recommendedName>
    <alternativeName>
        <fullName evidence="18">Laminin A chain</fullName>
    </alternativeName>
    <alternativeName>
        <fullName evidence="16">Laminin M chain</fullName>
    </alternativeName>
    <alternativeName>
        <fullName evidence="17">Laminin-12 subunit alpha</fullName>
    </alternativeName>
    <alternativeName>
        <fullName evidence="19">Laminin-2 subunit alpha</fullName>
    </alternativeName>
    <alternativeName>
        <fullName evidence="20">Laminin-4 subunit alpha</fullName>
    </alternativeName>
    <alternativeName>
        <fullName evidence="15">Merosin heavy chain</fullName>
    </alternativeName>
</protein>
<dbReference type="GO" id="GO:0030054">
    <property type="term" value="C:cell junction"/>
    <property type="evidence" value="ECO:0007669"/>
    <property type="project" value="UniProtKB-ARBA"/>
</dbReference>
<dbReference type="GO" id="GO:0007411">
    <property type="term" value="P:axon guidance"/>
    <property type="evidence" value="ECO:0007669"/>
    <property type="project" value="TreeGrafter"/>
</dbReference>
<feature type="domain" description="Laminin G" evidence="25">
    <location>
        <begin position="1940"/>
        <end position="2120"/>
    </location>
</feature>
<dbReference type="GO" id="GO:0030155">
    <property type="term" value="P:regulation of cell adhesion"/>
    <property type="evidence" value="ECO:0007669"/>
    <property type="project" value="InterPro"/>
</dbReference>
<evidence type="ECO:0000256" key="11">
    <source>
        <dbReference type="ARBA" id="ARBA00023180"/>
    </source>
</evidence>
<dbReference type="FunFam" id="2.10.25.10:FF:000209">
    <property type="entry name" value="Laminin subunit alpha 5"/>
    <property type="match status" value="1"/>
</dbReference>
<feature type="disulfide bond" evidence="22">
    <location>
        <begin position="749"/>
        <end position="758"/>
    </location>
</feature>
<dbReference type="GO" id="GO:0043256">
    <property type="term" value="C:laminin complex"/>
    <property type="evidence" value="ECO:0007669"/>
    <property type="project" value="UniProtKB-ARBA"/>
</dbReference>
<evidence type="ECO:0000256" key="21">
    <source>
        <dbReference type="PROSITE-ProRule" id="PRU00122"/>
    </source>
</evidence>
<dbReference type="PRINTS" id="PR00011">
    <property type="entry name" value="EGFLAMININ"/>
</dbReference>
<feature type="disulfide bond" evidence="22">
    <location>
        <begin position="1467"/>
        <end position="1476"/>
    </location>
</feature>
<dbReference type="GO" id="GO:0048732">
    <property type="term" value="P:gland development"/>
    <property type="evidence" value="ECO:0007669"/>
    <property type="project" value="UniProtKB-ARBA"/>
</dbReference>
<dbReference type="Gene3D" id="2.170.300.10">
    <property type="entry name" value="Tie2 ligand-binding domain superfamily"/>
    <property type="match status" value="1"/>
</dbReference>
<dbReference type="GO" id="GO:0005576">
    <property type="term" value="C:extracellular region"/>
    <property type="evidence" value="ECO:0007669"/>
    <property type="project" value="UniProtKB-ARBA"/>
</dbReference>
<reference evidence="29" key="4">
    <citation type="submission" date="2025-08" db="UniProtKB">
        <authorList>
            <consortium name="Ensembl"/>
        </authorList>
    </citation>
    <scope>IDENTIFICATION</scope>
</reference>
<feature type="domain" description="Laminin G" evidence="25">
    <location>
        <begin position="2702"/>
        <end position="2882"/>
    </location>
</feature>
<comment type="subunit">
    <text evidence="13">Laminin is a complex glycoprotein, consisting of three different polypeptide chains (alpha, beta, gamma), which are bound to each other by disulfide bonds into a cross-shaped molecule comprising one long and three short arms with globules at each end. Alpha-2 is a subunit of laminin-2 (laminin-211 or merosin), laminin-4 (laminin-221 or S-merosin) and laminin-12 (laminin-213). Interacts with FBLN1, FBLN2 and NID2.</text>
</comment>
<feature type="domain" description="Laminin EGF-like" evidence="26">
    <location>
        <begin position="391"/>
        <end position="448"/>
    </location>
</feature>
<dbReference type="Pfam" id="PF00052">
    <property type="entry name" value="Laminin_B"/>
    <property type="match status" value="2"/>
</dbReference>
<dbReference type="FunFam" id="2.10.25.10:FF:000069">
    <property type="entry name" value="Laminin subunit alpha 1"/>
    <property type="match status" value="1"/>
</dbReference>
<keyword evidence="4" id="KW-0272">Extracellular matrix</keyword>
<dbReference type="FunFam" id="2.10.25.10:FF:000082">
    <property type="entry name" value="Laminin subunit alpha 1"/>
    <property type="match status" value="1"/>
</dbReference>
<evidence type="ECO:0000256" key="18">
    <source>
        <dbReference type="ARBA" id="ARBA00082020"/>
    </source>
</evidence>
<evidence type="ECO:0000256" key="15">
    <source>
        <dbReference type="ARBA" id="ARBA00076878"/>
    </source>
</evidence>
<evidence type="ECO:0000256" key="20">
    <source>
        <dbReference type="ARBA" id="ARBA00083678"/>
    </source>
</evidence>
<evidence type="ECO:0000256" key="1">
    <source>
        <dbReference type="ARBA" id="ARBA00002418"/>
    </source>
</evidence>
<dbReference type="Pfam" id="PF00054">
    <property type="entry name" value="Laminin_G_1"/>
    <property type="match status" value="4"/>
</dbReference>
<feature type="domain" description="Laminin EGF-like" evidence="26">
    <location>
        <begin position="1391"/>
        <end position="1439"/>
    </location>
</feature>
<dbReference type="Gene3D" id="2.60.120.260">
    <property type="entry name" value="Galactose-binding domain-like"/>
    <property type="match status" value="1"/>
</dbReference>
<keyword evidence="5 24" id="KW-0732">Signal</keyword>
<feature type="disulfide bond" evidence="21">
    <location>
        <begin position="2470"/>
        <end position="2497"/>
    </location>
</feature>
<organism evidence="29 30">
    <name type="scientific">Callorhinchus milii</name>
    <name type="common">Ghost shark</name>
    <dbReference type="NCBI Taxonomy" id="7868"/>
    <lineage>
        <taxon>Eukaryota</taxon>
        <taxon>Metazoa</taxon>
        <taxon>Chordata</taxon>
        <taxon>Craniata</taxon>
        <taxon>Vertebrata</taxon>
        <taxon>Chondrichthyes</taxon>
        <taxon>Holocephali</taxon>
        <taxon>Chimaeriformes</taxon>
        <taxon>Callorhinchidae</taxon>
        <taxon>Callorhinchus</taxon>
    </lineage>
</organism>
<dbReference type="Pfam" id="PF06009">
    <property type="entry name" value="Laminin_II"/>
    <property type="match status" value="1"/>
</dbReference>
<feature type="disulfide bond" evidence="22">
    <location>
        <begin position="1033"/>
        <end position="1045"/>
    </location>
</feature>
<feature type="disulfide bond" evidence="22">
    <location>
        <begin position="391"/>
        <end position="403"/>
    </location>
</feature>
<feature type="domain" description="Laminin N-terminal" evidence="28">
    <location>
        <begin position="12"/>
        <end position="263"/>
    </location>
</feature>
<gene>
    <name evidence="29" type="primary">lama1</name>
</gene>